<proteinExistence type="predicted"/>
<name>A0A6G6XI91_9CAUD</name>
<sequence>MSDFELGQRVRFAERLVRVSIYTPYSGGYSVERSEELLQKALDRMGVSRSRGGTTFRHLDWKLWVPESFAREHLHSGLTMLKYVYGVPAAGEGVIVQRATLQQGGTHWDGDEGRLWMDHGTTRAYKVAFDINRTPIHVLPEHITALEEVSE</sequence>
<dbReference type="RefSeq" id="YP_010649685.1">
    <property type="nucleotide sequence ID" value="NC_070771.1"/>
</dbReference>
<evidence type="ECO:0000313" key="2">
    <source>
        <dbReference type="Proteomes" id="UP000501785"/>
    </source>
</evidence>
<dbReference type="EMBL" id="MN908684">
    <property type="protein sequence ID" value="QIG57736.1"/>
    <property type="molecule type" value="Genomic_DNA"/>
</dbReference>
<accession>A0A6G6XI91</accession>
<organism evidence="1 2">
    <name type="scientific">Arthrobacter phage Shoya</name>
    <dbReference type="NCBI Taxonomy" id="2704035"/>
    <lineage>
        <taxon>Viruses</taxon>
        <taxon>Duplodnaviria</taxon>
        <taxon>Heunggongvirae</taxon>
        <taxon>Uroviricota</taxon>
        <taxon>Caudoviricetes</taxon>
        <taxon>Shoyavirus</taxon>
        <taxon>Shoyavirus shoya</taxon>
    </lineage>
</organism>
<reference evidence="1 2" key="1">
    <citation type="submission" date="2020-01" db="EMBL/GenBank/DDBJ databases">
        <authorList>
            <person name="Burbank J.R."/>
            <person name="Falkowski A.F."/>
            <person name="Granberg A.K."/>
            <person name="Hofbauer A.R."/>
            <person name="Heubel C."/>
            <person name="Larson S.M."/>
            <person name="Streitz R.J."/>
            <person name="Zoubek K.J."/>
            <person name="Bonilla J.A."/>
            <person name="Klyczek K."/>
            <person name="Garlena R.A."/>
            <person name="Russell D.A."/>
            <person name="Pope W.H."/>
            <person name="Jacobs-Sera D."/>
            <person name="Hatfull G.F."/>
        </authorList>
    </citation>
    <scope>NUCLEOTIDE SEQUENCE [LARGE SCALE GENOMIC DNA]</scope>
</reference>
<protein>
    <submittedName>
        <fullName evidence="1">Uncharacterized protein</fullName>
    </submittedName>
</protein>
<dbReference type="KEGG" id="vg:77925240"/>
<gene>
    <name evidence="1" type="primary">65</name>
    <name evidence="1" type="ORF">SEA_SHOYA_65</name>
</gene>
<evidence type="ECO:0000313" key="1">
    <source>
        <dbReference type="EMBL" id="QIG57736.1"/>
    </source>
</evidence>
<dbReference type="GeneID" id="77925240"/>
<dbReference type="Proteomes" id="UP000501785">
    <property type="component" value="Segment"/>
</dbReference>
<keyword evidence="2" id="KW-1185">Reference proteome</keyword>